<name>A0A7W8HHT8_9BURK</name>
<keyword evidence="2" id="KW-0564">Palmitate</keyword>
<dbReference type="GO" id="GO:0005886">
    <property type="term" value="C:plasma membrane"/>
    <property type="evidence" value="ECO:0007669"/>
    <property type="project" value="UniProtKB-SubCell"/>
</dbReference>
<dbReference type="PANTHER" id="PTHR30203:SF25">
    <property type="entry name" value="OUTER MEMBRANE PROTEIN-RELATED"/>
    <property type="match status" value="1"/>
</dbReference>
<dbReference type="NCBIfam" id="TIGR01845">
    <property type="entry name" value="outer_NodT"/>
    <property type="match status" value="1"/>
</dbReference>
<keyword evidence="2 3" id="KW-0449">Lipoprotein</keyword>
<evidence type="ECO:0000256" key="2">
    <source>
        <dbReference type="RuleBase" id="RU362097"/>
    </source>
</evidence>
<keyword evidence="2" id="KW-0472">Membrane</keyword>
<evidence type="ECO:0000313" key="4">
    <source>
        <dbReference type="Proteomes" id="UP000532440"/>
    </source>
</evidence>
<dbReference type="Gene3D" id="2.20.200.10">
    <property type="entry name" value="Outer membrane efflux proteins (OEP)"/>
    <property type="match status" value="1"/>
</dbReference>
<protein>
    <submittedName>
        <fullName evidence="3">NodT family efflux transporter outer membrane factor (OMF) lipoprotein</fullName>
    </submittedName>
</protein>
<dbReference type="GO" id="GO:0015562">
    <property type="term" value="F:efflux transmembrane transporter activity"/>
    <property type="evidence" value="ECO:0007669"/>
    <property type="project" value="InterPro"/>
</dbReference>
<gene>
    <name evidence="3" type="ORF">HNQ70_002310</name>
</gene>
<dbReference type="SUPFAM" id="SSF56954">
    <property type="entry name" value="Outer membrane efflux proteins (OEP)"/>
    <property type="match status" value="1"/>
</dbReference>
<evidence type="ECO:0000313" key="3">
    <source>
        <dbReference type="EMBL" id="MBB5272296.1"/>
    </source>
</evidence>
<comment type="caution">
    <text evidence="3">The sequence shown here is derived from an EMBL/GenBank/DDBJ whole genome shotgun (WGS) entry which is preliminary data.</text>
</comment>
<dbReference type="InterPro" id="IPR010131">
    <property type="entry name" value="MdtP/NodT-like"/>
</dbReference>
<dbReference type="InterPro" id="IPR003423">
    <property type="entry name" value="OMP_efflux"/>
</dbReference>
<evidence type="ECO:0000256" key="1">
    <source>
        <dbReference type="ARBA" id="ARBA00007613"/>
    </source>
</evidence>
<dbReference type="Proteomes" id="UP000532440">
    <property type="component" value="Unassembled WGS sequence"/>
</dbReference>
<accession>A0A7W8HHT8</accession>
<dbReference type="Pfam" id="PF02321">
    <property type="entry name" value="OEP"/>
    <property type="match status" value="2"/>
</dbReference>
<keyword evidence="2" id="KW-1134">Transmembrane beta strand</keyword>
<dbReference type="RefSeq" id="WP_183967563.1">
    <property type="nucleotide sequence ID" value="NZ_BAABEW010000002.1"/>
</dbReference>
<keyword evidence="2" id="KW-0812">Transmembrane</keyword>
<organism evidence="3 4">
    <name type="scientific">Quisquiliibacterium transsilvanicum</name>
    <dbReference type="NCBI Taxonomy" id="1549638"/>
    <lineage>
        <taxon>Bacteria</taxon>
        <taxon>Pseudomonadati</taxon>
        <taxon>Pseudomonadota</taxon>
        <taxon>Betaproteobacteria</taxon>
        <taxon>Burkholderiales</taxon>
        <taxon>Burkholderiaceae</taxon>
        <taxon>Quisquiliibacterium</taxon>
    </lineage>
</organism>
<dbReference type="PANTHER" id="PTHR30203">
    <property type="entry name" value="OUTER MEMBRANE CATION EFFLUX PROTEIN"/>
    <property type="match status" value="1"/>
</dbReference>
<comment type="subcellular location">
    <subcellularLocation>
        <location evidence="2">Cell membrane</location>
        <topology evidence="2">Lipid-anchor</topology>
    </subcellularLocation>
</comment>
<proteinExistence type="inferred from homology"/>
<keyword evidence="4" id="KW-1185">Reference proteome</keyword>
<sequence length="470" mass="47963">MMLMAGCAAVGPNYVPPRPELPAAWAQGGAVSPAVPGASAVAGGAGVAAAAAVHPSGLRAWWSLFRDPLLDALVDETLARSPDLRVAAARLEQARAQRGIAQAGFLPSASARAGTRESAARGGDSTASYSLGVDASWEIDLFGGLRRALEAADADLQASAASLGSVQVSLAAEAALAYLEVRLLQARLDVAARNLASQEETLQLTDWRAQAGLVGSLDVEQARAGVEQVRAQLPALRSALGQARHRLSVLTGQQPAALDDRLSAVAPIPAAPVAAALSIPAEVLAQRPDVHAAERALAAETARVGQAEAARYPGLSLGGSIGLEALTLGGLTAGGATVRSIAASLAATVFDGGRLRRQVEIRSAVQAQALASYEATVLAALEEVENALLAVRSARERQTALAAAAEAARNAALLARQRYASGLIDFQAVLDSARTVLSAEDSLVSGEAEAATSMVRLYKALGGGWTAAQQ</sequence>
<dbReference type="AlphaFoldDB" id="A0A7W8HHT8"/>
<dbReference type="EMBL" id="JACHGB010000004">
    <property type="protein sequence ID" value="MBB5272296.1"/>
    <property type="molecule type" value="Genomic_DNA"/>
</dbReference>
<dbReference type="Gene3D" id="1.20.1600.10">
    <property type="entry name" value="Outer membrane efflux proteins (OEP)"/>
    <property type="match status" value="1"/>
</dbReference>
<reference evidence="3 4" key="1">
    <citation type="submission" date="2020-08" db="EMBL/GenBank/DDBJ databases">
        <title>Genomic Encyclopedia of Type Strains, Phase IV (KMG-IV): sequencing the most valuable type-strain genomes for metagenomic binning, comparative biology and taxonomic classification.</title>
        <authorList>
            <person name="Goeker M."/>
        </authorList>
    </citation>
    <scope>NUCLEOTIDE SEQUENCE [LARGE SCALE GENOMIC DNA]</scope>
    <source>
        <strain evidence="3 4">DSM 29781</strain>
    </source>
</reference>
<comment type="similarity">
    <text evidence="1 2">Belongs to the outer membrane factor (OMF) (TC 1.B.17) family.</text>
</comment>